<dbReference type="eggNOG" id="COG2186">
    <property type="taxonomic scope" value="Bacteria"/>
</dbReference>
<dbReference type="GO" id="GO:0003700">
    <property type="term" value="F:DNA-binding transcription factor activity"/>
    <property type="evidence" value="ECO:0007669"/>
    <property type="project" value="InterPro"/>
</dbReference>
<sequence length="243" mass="27126">MSEQLEEIRPLQRRPSVGADITAQLQRLIQDGTYPPGSTLPSQRELARRFGASVPSVREALSVLVASGVLDSRTGHGTTVRTLTSAAPGFDGWLGLASSETELQDLLETRRLLEQFTVRAASQRVTPEYRRELYSILEDMQLALNDPARYVEADMRLHMTIADMAGNRVVSRLMRIIQAPLLRQLRGNVENLYRNGQLHQSLEDHRIMLDALCQGDPRTAFASIDKMLDRADRFSKLAAGNVS</sequence>
<dbReference type="Pfam" id="PF07729">
    <property type="entry name" value="FCD"/>
    <property type="match status" value="1"/>
</dbReference>
<dbReference type="InterPro" id="IPR008920">
    <property type="entry name" value="TF_FadR/GntR_C"/>
</dbReference>
<evidence type="ECO:0000259" key="4">
    <source>
        <dbReference type="PROSITE" id="PS50949"/>
    </source>
</evidence>
<dbReference type="SMART" id="SM00345">
    <property type="entry name" value="HTH_GNTR"/>
    <property type="match status" value="1"/>
</dbReference>
<dbReference type="InterPro" id="IPR000524">
    <property type="entry name" value="Tscrpt_reg_HTH_GntR"/>
</dbReference>
<dbReference type="STRING" id="937777.Deipe_3234"/>
<evidence type="ECO:0000313" key="5">
    <source>
        <dbReference type="EMBL" id="AFZ68677.1"/>
    </source>
</evidence>
<reference evidence="6" key="1">
    <citation type="submission" date="2012-03" db="EMBL/GenBank/DDBJ databases">
        <title>Complete sequence of chromosome of Deinococcus peraridilitoris DSM 19664.</title>
        <authorList>
            <person name="Lucas S."/>
            <person name="Copeland A."/>
            <person name="Lapidus A."/>
            <person name="Glavina del Rio T."/>
            <person name="Dalin E."/>
            <person name="Tice H."/>
            <person name="Bruce D."/>
            <person name="Goodwin L."/>
            <person name="Pitluck S."/>
            <person name="Peters L."/>
            <person name="Mikhailova N."/>
            <person name="Lu M."/>
            <person name="Kyrpides N."/>
            <person name="Mavromatis K."/>
            <person name="Ivanova N."/>
            <person name="Brettin T."/>
            <person name="Detter J.C."/>
            <person name="Han C."/>
            <person name="Larimer F."/>
            <person name="Land M."/>
            <person name="Hauser L."/>
            <person name="Markowitz V."/>
            <person name="Cheng J.-F."/>
            <person name="Hugenholtz P."/>
            <person name="Woyke T."/>
            <person name="Wu D."/>
            <person name="Pukall R."/>
            <person name="Steenblock K."/>
            <person name="Brambilla E."/>
            <person name="Klenk H.-P."/>
            <person name="Eisen J.A."/>
        </authorList>
    </citation>
    <scope>NUCLEOTIDE SEQUENCE [LARGE SCALE GENOMIC DNA]</scope>
    <source>
        <strain evidence="6">DSM 19664 / LMG 22246 / CIP 109416 / KR-200</strain>
    </source>
</reference>
<keyword evidence="6" id="KW-1185">Reference proteome</keyword>
<dbReference type="KEGG" id="dpd:Deipe_3234"/>
<dbReference type="HOGENOM" id="CLU_017584_9_5_0"/>
<evidence type="ECO:0000256" key="3">
    <source>
        <dbReference type="ARBA" id="ARBA00023163"/>
    </source>
</evidence>
<dbReference type="InterPro" id="IPR036390">
    <property type="entry name" value="WH_DNA-bd_sf"/>
</dbReference>
<keyword evidence="3" id="KW-0804">Transcription</keyword>
<dbReference type="SUPFAM" id="SSF46785">
    <property type="entry name" value="Winged helix' DNA-binding domain"/>
    <property type="match status" value="1"/>
</dbReference>
<keyword evidence="1" id="KW-0805">Transcription regulation</keyword>
<dbReference type="Gene3D" id="1.10.10.10">
    <property type="entry name" value="Winged helix-like DNA-binding domain superfamily/Winged helix DNA-binding domain"/>
    <property type="match status" value="1"/>
</dbReference>
<dbReference type="InterPro" id="IPR036388">
    <property type="entry name" value="WH-like_DNA-bd_sf"/>
</dbReference>
<dbReference type="PANTHER" id="PTHR43537:SF5">
    <property type="entry name" value="UXU OPERON TRANSCRIPTIONAL REGULATOR"/>
    <property type="match status" value="1"/>
</dbReference>
<dbReference type="OrthoDB" id="9799482at2"/>
<evidence type="ECO:0000256" key="2">
    <source>
        <dbReference type="ARBA" id="ARBA00023125"/>
    </source>
</evidence>
<gene>
    <name evidence="5" type="ordered locus">Deipe_3234</name>
</gene>
<dbReference type="GO" id="GO:0003677">
    <property type="term" value="F:DNA binding"/>
    <property type="evidence" value="ECO:0007669"/>
    <property type="project" value="UniProtKB-KW"/>
</dbReference>
<dbReference type="SMART" id="SM00895">
    <property type="entry name" value="FCD"/>
    <property type="match status" value="1"/>
</dbReference>
<dbReference type="EMBL" id="CP003382">
    <property type="protein sequence ID" value="AFZ68677.1"/>
    <property type="molecule type" value="Genomic_DNA"/>
</dbReference>
<organism evidence="5 6">
    <name type="scientific">Deinococcus peraridilitoris (strain DSM 19664 / LMG 22246 / CIP 109416 / KR-200)</name>
    <dbReference type="NCBI Taxonomy" id="937777"/>
    <lineage>
        <taxon>Bacteria</taxon>
        <taxon>Thermotogati</taxon>
        <taxon>Deinococcota</taxon>
        <taxon>Deinococci</taxon>
        <taxon>Deinococcales</taxon>
        <taxon>Deinococcaceae</taxon>
        <taxon>Deinococcus</taxon>
    </lineage>
</organism>
<dbReference type="PRINTS" id="PR00035">
    <property type="entry name" value="HTHGNTR"/>
</dbReference>
<dbReference type="Proteomes" id="UP000010467">
    <property type="component" value="Chromosome"/>
</dbReference>
<protein>
    <submittedName>
        <fullName evidence="5">Transcriptional regulator</fullName>
    </submittedName>
</protein>
<keyword evidence="2" id="KW-0238">DNA-binding</keyword>
<feature type="domain" description="HTH gntR-type" evidence="4">
    <location>
        <begin position="15"/>
        <end position="83"/>
    </location>
</feature>
<dbReference type="PANTHER" id="PTHR43537">
    <property type="entry name" value="TRANSCRIPTIONAL REGULATOR, GNTR FAMILY"/>
    <property type="match status" value="1"/>
</dbReference>
<dbReference type="PROSITE" id="PS50949">
    <property type="entry name" value="HTH_GNTR"/>
    <property type="match status" value="1"/>
</dbReference>
<dbReference type="Gene3D" id="1.20.120.530">
    <property type="entry name" value="GntR ligand-binding domain-like"/>
    <property type="match status" value="1"/>
</dbReference>
<proteinExistence type="predicted"/>
<dbReference type="RefSeq" id="WP_015236975.1">
    <property type="nucleotide sequence ID" value="NC_019793.1"/>
</dbReference>
<name>L0A693_DEIPD</name>
<accession>L0A693</accession>
<evidence type="ECO:0000256" key="1">
    <source>
        <dbReference type="ARBA" id="ARBA00023015"/>
    </source>
</evidence>
<dbReference type="AlphaFoldDB" id="L0A693"/>
<dbReference type="CDD" id="cd07377">
    <property type="entry name" value="WHTH_GntR"/>
    <property type="match status" value="1"/>
</dbReference>
<dbReference type="SUPFAM" id="SSF48008">
    <property type="entry name" value="GntR ligand-binding domain-like"/>
    <property type="match status" value="1"/>
</dbReference>
<dbReference type="InterPro" id="IPR011711">
    <property type="entry name" value="GntR_C"/>
</dbReference>
<dbReference type="Pfam" id="PF00392">
    <property type="entry name" value="GntR"/>
    <property type="match status" value="1"/>
</dbReference>
<dbReference type="PATRIC" id="fig|937777.3.peg.3250"/>
<evidence type="ECO:0000313" key="6">
    <source>
        <dbReference type="Proteomes" id="UP000010467"/>
    </source>
</evidence>